<comment type="caution">
    <text evidence="1">The sequence shown here is derived from an EMBL/GenBank/DDBJ whole genome shotgun (WGS) entry which is preliminary data.</text>
</comment>
<protein>
    <recommendedName>
        <fullName evidence="3">Transcriptional regulator, AbiEi antitoxin, Type IV TA system</fullName>
    </recommendedName>
</protein>
<gene>
    <name evidence="1" type="ORF">RSA3_17755</name>
</gene>
<dbReference type="PATRIC" id="fig|2033.4.peg.1224"/>
<accession>A0A147F2D7</accession>
<dbReference type="EMBL" id="LDRV01000155">
    <property type="protein sequence ID" value="KTS04858.1"/>
    <property type="molecule type" value="Genomic_DNA"/>
</dbReference>
<reference evidence="1 2" key="1">
    <citation type="journal article" date="2016" name="Front. Microbiol.">
        <title>Genomic Resource of Rice Seed Associated Bacteria.</title>
        <authorList>
            <person name="Midha S."/>
            <person name="Bansal K."/>
            <person name="Sharma S."/>
            <person name="Kumar N."/>
            <person name="Patil P.P."/>
            <person name="Chaudhry V."/>
            <person name="Patil P.B."/>
        </authorList>
    </citation>
    <scope>NUCLEOTIDE SEQUENCE [LARGE SCALE GENOMIC DNA]</scope>
    <source>
        <strain evidence="1 2">RSA3</strain>
    </source>
</reference>
<dbReference type="RefSeq" id="WP_058615250.1">
    <property type="nucleotide sequence ID" value="NZ_LDRR01000180.1"/>
</dbReference>
<evidence type="ECO:0000313" key="2">
    <source>
        <dbReference type="Proteomes" id="UP000072189"/>
    </source>
</evidence>
<proteinExistence type="predicted"/>
<dbReference type="AlphaFoldDB" id="A0A147F2D7"/>
<name>A0A147F2D7_MICTE</name>
<evidence type="ECO:0008006" key="3">
    <source>
        <dbReference type="Google" id="ProtNLM"/>
    </source>
</evidence>
<evidence type="ECO:0000313" key="1">
    <source>
        <dbReference type="EMBL" id="KTS04858.1"/>
    </source>
</evidence>
<dbReference type="Proteomes" id="UP000072189">
    <property type="component" value="Unassembled WGS sequence"/>
</dbReference>
<organism evidence="1 2">
    <name type="scientific">Microbacterium testaceum</name>
    <name type="common">Aureobacterium testaceum</name>
    <name type="synonym">Brevibacterium testaceum</name>
    <dbReference type="NCBI Taxonomy" id="2033"/>
    <lineage>
        <taxon>Bacteria</taxon>
        <taxon>Bacillati</taxon>
        <taxon>Actinomycetota</taxon>
        <taxon>Actinomycetes</taxon>
        <taxon>Micrococcales</taxon>
        <taxon>Microbacteriaceae</taxon>
        <taxon>Microbacterium</taxon>
    </lineage>
</organism>
<sequence>MDTAPRALRASPAPLIVASGAPRSGPPLWRDESLLRVRSGVYTVRTAWDGLAPWERYLVRVHAFAVARRDAVFSHESAAALVGLPVFGEPRMIHIFDGRRARSVSYGDVTVHTSADPRSTCEVAGIRITTIPNVVVDLARALPPALGLAVADAASRTFGLDAEQFLERLLEQSNTFGVRRAQWALTRAVPMAESPGESISRAVIEWCGFPAPALQTEHQVEGRTYRSDFCWPEHRVIGESDGWSKYGLHDPAAAAEALRAEKQREDALRRQGWRVARWDYAGALGVDALRDALLAAGLRPVRRPDLAALSAVGRNPRST</sequence>